<proteinExistence type="predicted"/>
<reference evidence="1" key="1">
    <citation type="submission" date="2018-05" db="EMBL/GenBank/DDBJ databases">
        <authorList>
            <person name="Lanie J.A."/>
            <person name="Ng W.-L."/>
            <person name="Kazmierczak K.M."/>
            <person name="Andrzejewski T.M."/>
            <person name="Davidsen T.M."/>
            <person name="Wayne K.J."/>
            <person name="Tettelin H."/>
            <person name="Glass J.I."/>
            <person name="Rusch D."/>
            <person name="Podicherti R."/>
            <person name="Tsui H.-C.T."/>
            <person name="Winkler M.E."/>
        </authorList>
    </citation>
    <scope>NUCLEOTIDE SEQUENCE</scope>
</reference>
<protein>
    <submittedName>
        <fullName evidence="1">Uncharacterized protein</fullName>
    </submittedName>
</protein>
<accession>A0A381WYL9</accession>
<dbReference type="EMBL" id="UINC01013309">
    <property type="protein sequence ID" value="SVA57605.1"/>
    <property type="molecule type" value="Genomic_DNA"/>
</dbReference>
<sequence>MITFLNLTAKILSGKKGIDLFSAKDMVV</sequence>
<name>A0A381WYL9_9ZZZZ</name>
<organism evidence="1">
    <name type="scientific">marine metagenome</name>
    <dbReference type="NCBI Taxonomy" id="408172"/>
    <lineage>
        <taxon>unclassified sequences</taxon>
        <taxon>metagenomes</taxon>
        <taxon>ecological metagenomes</taxon>
    </lineage>
</organism>
<evidence type="ECO:0000313" key="1">
    <source>
        <dbReference type="EMBL" id="SVA57605.1"/>
    </source>
</evidence>
<gene>
    <name evidence="1" type="ORF">METZ01_LOCUS110459</name>
</gene>
<dbReference type="AlphaFoldDB" id="A0A381WYL9"/>